<dbReference type="InterPro" id="IPR017871">
    <property type="entry name" value="ABC_transporter-like_CS"/>
</dbReference>
<gene>
    <name evidence="12" type="ORF">CG710_010390</name>
</gene>
<dbReference type="SUPFAM" id="SSF90123">
    <property type="entry name" value="ABC transporter transmembrane region"/>
    <property type="match status" value="1"/>
</dbReference>
<evidence type="ECO:0000313" key="12">
    <source>
        <dbReference type="EMBL" id="RDY31295.1"/>
    </source>
</evidence>
<protein>
    <submittedName>
        <fullName evidence="12">ABC transporter ATP-binding protein</fullName>
    </submittedName>
</protein>
<dbReference type="Gene3D" id="1.20.1560.10">
    <property type="entry name" value="ABC transporter type 1, transmembrane domain"/>
    <property type="match status" value="1"/>
</dbReference>
<dbReference type="GO" id="GO:0005886">
    <property type="term" value="C:plasma membrane"/>
    <property type="evidence" value="ECO:0007669"/>
    <property type="project" value="UniProtKB-SubCell"/>
</dbReference>
<evidence type="ECO:0000259" key="11">
    <source>
        <dbReference type="PROSITE" id="PS50929"/>
    </source>
</evidence>
<keyword evidence="6 12" id="KW-0067">ATP-binding</keyword>
<dbReference type="Proteomes" id="UP000216411">
    <property type="component" value="Unassembled WGS sequence"/>
</dbReference>
<evidence type="ECO:0000259" key="10">
    <source>
        <dbReference type="PROSITE" id="PS50893"/>
    </source>
</evidence>
<organism evidence="12 13">
    <name type="scientific">Lachnotalea glycerini</name>
    <dbReference type="NCBI Taxonomy" id="1763509"/>
    <lineage>
        <taxon>Bacteria</taxon>
        <taxon>Bacillati</taxon>
        <taxon>Bacillota</taxon>
        <taxon>Clostridia</taxon>
        <taxon>Lachnospirales</taxon>
        <taxon>Lachnospiraceae</taxon>
        <taxon>Lachnotalea</taxon>
    </lineage>
</organism>
<reference evidence="12 13" key="1">
    <citation type="journal article" date="2017" name="Genome Announc.">
        <title>Draft Genome Sequence of a Sporulating and Motile Strain of Lachnotalea glycerini Isolated from Water in Quebec City, Canada.</title>
        <authorList>
            <person name="Maheux A.F."/>
            <person name="Boudreau D.K."/>
            <person name="Berube E."/>
            <person name="Boissinot M."/>
            <person name="Raymond F."/>
            <person name="Brodeur S."/>
            <person name="Corbeil J."/>
            <person name="Isabel S."/>
            <person name="Omar R.F."/>
            <person name="Bergeron M.G."/>
        </authorList>
    </citation>
    <scope>NUCLEOTIDE SEQUENCE [LARGE SCALE GENOMIC DNA]</scope>
    <source>
        <strain evidence="12 13">CCRI-19302</strain>
    </source>
</reference>
<dbReference type="GO" id="GO:0005524">
    <property type="term" value="F:ATP binding"/>
    <property type="evidence" value="ECO:0007669"/>
    <property type="project" value="UniProtKB-KW"/>
</dbReference>
<evidence type="ECO:0000313" key="13">
    <source>
        <dbReference type="Proteomes" id="UP000216411"/>
    </source>
</evidence>
<dbReference type="InterPro" id="IPR003439">
    <property type="entry name" value="ABC_transporter-like_ATP-bd"/>
</dbReference>
<name>A0A371JEX4_9FIRM</name>
<keyword evidence="4 9" id="KW-0812">Transmembrane</keyword>
<evidence type="ECO:0000256" key="7">
    <source>
        <dbReference type="ARBA" id="ARBA00022989"/>
    </source>
</evidence>
<feature type="transmembrane region" description="Helical" evidence="9">
    <location>
        <begin position="238"/>
        <end position="258"/>
    </location>
</feature>
<comment type="caution">
    <text evidence="12">The sequence shown here is derived from an EMBL/GenBank/DDBJ whole genome shotgun (WGS) entry which is preliminary data.</text>
</comment>
<evidence type="ECO:0000256" key="6">
    <source>
        <dbReference type="ARBA" id="ARBA00022840"/>
    </source>
</evidence>
<dbReference type="OrthoDB" id="9762778at2"/>
<proteinExistence type="predicted"/>
<keyword evidence="7 9" id="KW-1133">Transmembrane helix</keyword>
<feature type="transmembrane region" description="Helical" evidence="9">
    <location>
        <begin position="133"/>
        <end position="151"/>
    </location>
</feature>
<dbReference type="FunFam" id="3.40.50.300:FF:000221">
    <property type="entry name" value="Multidrug ABC transporter ATP-binding protein"/>
    <property type="match status" value="1"/>
</dbReference>
<evidence type="ECO:0000256" key="4">
    <source>
        <dbReference type="ARBA" id="ARBA00022692"/>
    </source>
</evidence>
<dbReference type="PROSITE" id="PS50929">
    <property type="entry name" value="ABC_TM1F"/>
    <property type="match status" value="1"/>
</dbReference>
<sequence length="578" mass="64072">MIKLAHYLKHYKKQIIIGPMFKLLEAIFELIVPLVMASIIDVGIKHNDIDYIIKMGGLMVLLGFMGLIFALICQYNASIASQGVGTILRNDLFKHIQSLTFPELDQIGTNSLITRITNDVNQIQLAVAMLIRLVIRAPFLVIGSIIMAMVLDLKLSSIFIIVAPIVSVILYYVMSRSIPFYKIRQSKVDKISLVTRENLEGSRVIRAFYKQKHEINRFEAANQEVTDIVIRVGKLSAILNPATFAVLNIAIIAIIWFGSKRVDMGILAQGQIIAFVNYITQISLALVVVANLVVIFTKASASAARINEIFNTRPSFDEGNGISFDSFSQNEPKISLKDVSFSYDGSKEYSLNNISFDIYSGQTIGIIGGTGSGKSTLINLLPRFYEATKGEVFIDGKCVKDYTFQQIRRKFGLVPQKAVLFKGTISENLRWGKEDATNQEIERAVELAQAADFVNSKPEKYDTMIEQGGKNLSGGQKQRLTIARALVGNPDILILDDSSSALDYATDAALRKAIKTNITDSTVIIVSQRANCIKHADNIIVLEEGHIAGIGTHEQLFETCNTYKEICLSQLSSEEVHK</sequence>
<keyword evidence="2" id="KW-0813">Transport</keyword>
<dbReference type="PANTHER" id="PTHR43394:SF1">
    <property type="entry name" value="ATP-BINDING CASSETTE SUB-FAMILY B MEMBER 10, MITOCHONDRIAL"/>
    <property type="match status" value="1"/>
</dbReference>
<feature type="transmembrane region" description="Helical" evidence="9">
    <location>
        <begin position="21"/>
        <end position="40"/>
    </location>
</feature>
<keyword evidence="3" id="KW-1003">Cell membrane</keyword>
<dbReference type="GO" id="GO:0016887">
    <property type="term" value="F:ATP hydrolysis activity"/>
    <property type="evidence" value="ECO:0007669"/>
    <property type="project" value="InterPro"/>
</dbReference>
<feature type="domain" description="ABC transmembrane type-1" evidence="11">
    <location>
        <begin position="16"/>
        <end position="298"/>
    </location>
</feature>
<dbReference type="PROSITE" id="PS50893">
    <property type="entry name" value="ABC_TRANSPORTER_2"/>
    <property type="match status" value="1"/>
</dbReference>
<accession>A0A371JEX4</accession>
<dbReference type="Pfam" id="PF00664">
    <property type="entry name" value="ABC_membrane"/>
    <property type="match status" value="1"/>
</dbReference>
<feature type="transmembrane region" description="Helical" evidence="9">
    <location>
        <begin position="278"/>
        <end position="297"/>
    </location>
</feature>
<dbReference type="EMBL" id="NOKA02000018">
    <property type="protein sequence ID" value="RDY31295.1"/>
    <property type="molecule type" value="Genomic_DNA"/>
</dbReference>
<keyword evidence="8 9" id="KW-0472">Membrane</keyword>
<evidence type="ECO:0000256" key="1">
    <source>
        <dbReference type="ARBA" id="ARBA00004651"/>
    </source>
</evidence>
<evidence type="ECO:0000256" key="8">
    <source>
        <dbReference type="ARBA" id="ARBA00023136"/>
    </source>
</evidence>
<evidence type="ECO:0000256" key="5">
    <source>
        <dbReference type="ARBA" id="ARBA00022741"/>
    </source>
</evidence>
<evidence type="ECO:0000256" key="3">
    <source>
        <dbReference type="ARBA" id="ARBA00022475"/>
    </source>
</evidence>
<dbReference type="Gene3D" id="3.40.50.300">
    <property type="entry name" value="P-loop containing nucleotide triphosphate hydrolases"/>
    <property type="match status" value="1"/>
</dbReference>
<keyword evidence="5" id="KW-0547">Nucleotide-binding</keyword>
<feature type="transmembrane region" description="Helical" evidence="9">
    <location>
        <begin position="157"/>
        <end position="174"/>
    </location>
</feature>
<feature type="transmembrane region" description="Helical" evidence="9">
    <location>
        <begin position="52"/>
        <end position="72"/>
    </location>
</feature>
<dbReference type="PANTHER" id="PTHR43394">
    <property type="entry name" value="ATP-DEPENDENT PERMEASE MDL1, MITOCHONDRIAL"/>
    <property type="match status" value="1"/>
</dbReference>
<dbReference type="SUPFAM" id="SSF52540">
    <property type="entry name" value="P-loop containing nucleoside triphosphate hydrolases"/>
    <property type="match status" value="1"/>
</dbReference>
<keyword evidence="13" id="KW-1185">Reference proteome</keyword>
<dbReference type="InterPro" id="IPR003593">
    <property type="entry name" value="AAA+_ATPase"/>
</dbReference>
<comment type="subcellular location">
    <subcellularLocation>
        <location evidence="1">Cell membrane</location>
        <topology evidence="1">Multi-pass membrane protein</topology>
    </subcellularLocation>
</comment>
<dbReference type="PROSITE" id="PS00211">
    <property type="entry name" value="ABC_TRANSPORTER_1"/>
    <property type="match status" value="1"/>
</dbReference>
<dbReference type="AlphaFoldDB" id="A0A371JEX4"/>
<dbReference type="RefSeq" id="WP_094377863.1">
    <property type="nucleotide sequence ID" value="NZ_NOKA02000018.1"/>
</dbReference>
<dbReference type="InterPro" id="IPR036640">
    <property type="entry name" value="ABC1_TM_sf"/>
</dbReference>
<dbReference type="SMART" id="SM00382">
    <property type="entry name" value="AAA"/>
    <property type="match status" value="1"/>
</dbReference>
<evidence type="ECO:0000256" key="2">
    <source>
        <dbReference type="ARBA" id="ARBA00022448"/>
    </source>
</evidence>
<evidence type="ECO:0000256" key="9">
    <source>
        <dbReference type="SAM" id="Phobius"/>
    </source>
</evidence>
<feature type="domain" description="ABC transporter" evidence="10">
    <location>
        <begin position="334"/>
        <end position="569"/>
    </location>
</feature>
<dbReference type="InterPro" id="IPR039421">
    <property type="entry name" value="Type_1_exporter"/>
</dbReference>
<dbReference type="CDD" id="cd18548">
    <property type="entry name" value="ABC_6TM_Tm287_like"/>
    <property type="match status" value="1"/>
</dbReference>
<dbReference type="Pfam" id="PF00005">
    <property type="entry name" value="ABC_tran"/>
    <property type="match status" value="1"/>
</dbReference>
<dbReference type="InterPro" id="IPR011527">
    <property type="entry name" value="ABC1_TM_dom"/>
</dbReference>
<dbReference type="GO" id="GO:0015421">
    <property type="term" value="F:ABC-type oligopeptide transporter activity"/>
    <property type="evidence" value="ECO:0007669"/>
    <property type="project" value="TreeGrafter"/>
</dbReference>
<dbReference type="InterPro" id="IPR027417">
    <property type="entry name" value="P-loop_NTPase"/>
</dbReference>